<accession>A0ABP1FK98</accession>
<sequence>MKRVKEGAKWTWSALRPGAVIGFSLGSALTNMAWQYCVTPLIAQLLSQELHESKYQSGRLPAVIRVGYMNLLDFFAVYGTLCKETGTPFRYPGDPVTYRVVMDCVDVDLLTMCQIWLSTHPKAQNTAYNINNGDVFRFEQVWPAMAQWFGVETGPPLKIPLPVFMPQHKDTWSHIRKKYHLKDLPYDHLHQADFAEAWLSYPADAFNDVTKLRRAGFDRMNIWSEECLISWLNELAKDKVIPDYPAMRKGHS</sequence>
<dbReference type="PANTHER" id="PTHR32487">
    <property type="entry name" value="3-OXO-DELTA(4,5)-STEROID 5-BETA-REDUCTASE"/>
    <property type="match status" value="1"/>
</dbReference>
<dbReference type="InterPro" id="IPR036291">
    <property type="entry name" value="NAD(P)-bd_dom_sf"/>
</dbReference>
<dbReference type="EMBL" id="CAXHTA020000003">
    <property type="protein sequence ID" value="CAL5220375.1"/>
    <property type="molecule type" value="Genomic_DNA"/>
</dbReference>
<dbReference type="PANTHER" id="PTHR32487:SF0">
    <property type="entry name" value="3-OXO-DELTA(4,5)-STEROID 5-BETA-REDUCTASE"/>
    <property type="match status" value="1"/>
</dbReference>
<dbReference type="SUPFAM" id="SSF51735">
    <property type="entry name" value="NAD(P)-binding Rossmann-fold domains"/>
    <property type="match status" value="1"/>
</dbReference>
<reference evidence="1 2" key="1">
    <citation type="submission" date="2024-06" db="EMBL/GenBank/DDBJ databases">
        <authorList>
            <person name="Kraege A."/>
            <person name="Thomma B."/>
        </authorList>
    </citation>
    <scope>NUCLEOTIDE SEQUENCE [LARGE SCALE GENOMIC DNA]</scope>
</reference>
<organism evidence="1 2">
    <name type="scientific">Coccomyxa viridis</name>
    <dbReference type="NCBI Taxonomy" id="1274662"/>
    <lineage>
        <taxon>Eukaryota</taxon>
        <taxon>Viridiplantae</taxon>
        <taxon>Chlorophyta</taxon>
        <taxon>core chlorophytes</taxon>
        <taxon>Trebouxiophyceae</taxon>
        <taxon>Trebouxiophyceae incertae sedis</taxon>
        <taxon>Coccomyxaceae</taxon>
        <taxon>Coccomyxa</taxon>
    </lineage>
</organism>
<protein>
    <submittedName>
        <fullName evidence="1">G2379 protein</fullName>
    </submittedName>
</protein>
<name>A0ABP1FK98_9CHLO</name>
<dbReference type="Proteomes" id="UP001497392">
    <property type="component" value="Unassembled WGS sequence"/>
</dbReference>
<comment type="caution">
    <text evidence="1">The sequence shown here is derived from an EMBL/GenBank/DDBJ whole genome shotgun (WGS) entry which is preliminary data.</text>
</comment>
<dbReference type="Gene3D" id="3.40.50.720">
    <property type="entry name" value="NAD(P)-binding Rossmann-like Domain"/>
    <property type="match status" value="1"/>
</dbReference>
<evidence type="ECO:0000313" key="1">
    <source>
        <dbReference type="EMBL" id="CAL5220375.1"/>
    </source>
</evidence>
<evidence type="ECO:0000313" key="2">
    <source>
        <dbReference type="Proteomes" id="UP001497392"/>
    </source>
</evidence>
<proteinExistence type="predicted"/>
<gene>
    <name evidence="1" type="primary">g2379</name>
    <name evidence="1" type="ORF">VP750_LOCUS2034</name>
</gene>
<keyword evidence="2" id="KW-1185">Reference proteome</keyword>